<organism evidence="2 3">
    <name type="scientific">Tardibacter chloracetimidivorans</name>
    <dbReference type="NCBI Taxonomy" id="1921510"/>
    <lineage>
        <taxon>Bacteria</taxon>
        <taxon>Pseudomonadati</taxon>
        <taxon>Pseudomonadota</taxon>
        <taxon>Alphaproteobacteria</taxon>
        <taxon>Sphingomonadales</taxon>
        <taxon>Sphingomonadaceae</taxon>
        <taxon>Tardibacter</taxon>
    </lineage>
</organism>
<reference evidence="3" key="1">
    <citation type="submission" date="2016-11" db="EMBL/GenBank/DDBJ databases">
        <title>Complete Genome Sequence of alachlor-degrading Sphingomonas sp. strain JJ-A5.</title>
        <authorList>
            <person name="Lee H."/>
            <person name="Ka J.-O."/>
        </authorList>
    </citation>
    <scope>NUCLEOTIDE SEQUENCE [LARGE SCALE GENOMIC DNA]</scope>
    <source>
        <strain evidence="3">JJ-A5</strain>
    </source>
</reference>
<evidence type="ECO:0008006" key="4">
    <source>
        <dbReference type="Google" id="ProtNLM"/>
    </source>
</evidence>
<dbReference type="InterPro" id="IPR018723">
    <property type="entry name" value="DUF2254_membrane"/>
</dbReference>
<keyword evidence="1" id="KW-1133">Transmembrane helix</keyword>
<evidence type="ECO:0000313" key="2">
    <source>
        <dbReference type="EMBL" id="API60592.1"/>
    </source>
</evidence>
<feature type="transmembrane region" description="Helical" evidence="1">
    <location>
        <begin position="148"/>
        <end position="171"/>
    </location>
</feature>
<sequence length="435" mass="47859">MRSRLRALWLSIKSSYWFIPSVLSFAAILLALGTIHLDRTRSVDWLSLFPWFEGSRPEGARAQLTVIASAMIAIASTVFAITIAAVAYASGNYGPRLLTNFMNNRGNQFSLGVFIATFVYNLVVLRVVQDPRDTSAADVAGETLTGFVPQLSMMVSAAFAILAIGVLVYFLHHIPASIRINTVLGEIGRKLIHDIERRFPIEGGSREPERRITGTPITARSMGYVEIIDFAELDEIAREEGLAIALRIRTGDFIHPHVPVVETSEAASEAIQQRILSCFSLGNSRTPTQDLEFLIDELVEIALRALSPGINDPFTAITSIHWMGAALAKLADRDLGEGPEQEGYDRARVQPLADDFDHFVRRSFGAVRASAATSPLAARMFLERLNGVRLGATSAQRREILVTEAGALVEQAELELKGPALKEVRETMRQLFQTL</sequence>
<dbReference type="KEGG" id="sphj:BSL82_15925"/>
<evidence type="ECO:0000313" key="3">
    <source>
        <dbReference type="Proteomes" id="UP000182063"/>
    </source>
</evidence>
<accession>A0A1L3ZY90</accession>
<dbReference type="AlphaFoldDB" id="A0A1L3ZY90"/>
<name>A0A1L3ZY90_9SPHN</name>
<gene>
    <name evidence="2" type="ORF">BSL82_15925</name>
</gene>
<dbReference type="EMBL" id="CP018221">
    <property type="protein sequence ID" value="API60592.1"/>
    <property type="molecule type" value="Genomic_DNA"/>
</dbReference>
<dbReference type="Proteomes" id="UP000182063">
    <property type="component" value="Chromosome"/>
</dbReference>
<keyword evidence="1" id="KW-0812">Transmembrane</keyword>
<keyword evidence="3" id="KW-1185">Reference proteome</keyword>
<feature type="transmembrane region" description="Helical" evidence="1">
    <location>
        <begin position="61"/>
        <end position="88"/>
    </location>
</feature>
<dbReference type="STRING" id="1921510.BSL82_15925"/>
<feature type="transmembrane region" description="Helical" evidence="1">
    <location>
        <begin position="109"/>
        <end position="128"/>
    </location>
</feature>
<dbReference type="Pfam" id="PF10011">
    <property type="entry name" value="DUF2254"/>
    <property type="match status" value="1"/>
</dbReference>
<evidence type="ECO:0000256" key="1">
    <source>
        <dbReference type="SAM" id="Phobius"/>
    </source>
</evidence>
<dbReference type="OrthoDB" id="2955631at2"/>
<protein>
    <recommendedName>
        <fullName evidence="4">DUF2254 domain-containing protein</fullName>
    </recommendedName>
</protein>
<proteinExistence type="predicted"/>
<keyword evidence="1" id="KW-0472">Membrane</keyword>
<dbReference type="RefSeq" id="WP_072598253.1">
    <property type="nucleotide sequence ID" value="NZ_CP018221.1"/>
</dbReference>